<accession>A0ABW2A1H3</accession>
<protein>
    <submittedName>
        <fullName evidence="1">Uncharacterized protein</fullName>
    </submittedName>
</protein>
<dbReference type="Proteomes" id="UP001596422">
    <property type="component" value="Unassembled WGS sequence"/>
</dbReference>
<evidence type="ECO:0000313" key="2">
    <source>
        <dbReference type="Proteomes" id="UP001596422"/>
    </source>
</evidence>
<sequence length="61" mass="7325">MKVVQFNPEDFSSWKEYRVRLKFRSKNRLGAYVPLDQIFILDDTGQMLRVVDFDGRPLPEY</sequence>
<gene>
    <name evidence="1" type="ORF">ACFQDL_15640</name>
</gene>
<keyword evidence="2" id="KW-1185">Reference proteome</keyword>
<evidence type="ECO:0000313" key="1">
    <source>
        <dbReference type="EMBL" id="MFC6671345.1"/>
    </source>
</evidence>
<comment type="caution">
    <text evidence="1">The sequence shown here is derived from an EMBL/GenBank/DDBJ whole genome shotgun (WGS) entry which is preliminary data.</text>
</comment>
<organism evidence="1 2">
    <name type="scientific">Marinobacterium aestuariivivens</name>
    <dbReference type="NCBI Taxonomy" id="1698799"/>
    <lineage>
        <taxon>Bacteria</taxon>
        <taxon>Pseudomonadati</taxon>
        <taxon>Pseudomonadota</taxon>
        <taxon>Gammaproteobacteria</taxon>
        <taxon>Oceanospirillales</taxon>
        <taxon>Oceanospirillaceae</taxon>
        <taxon>Marinobacterium</taxon>
    </lineage>
</organism>
<proteinExistence type="predicted"/>
<reference evidence="2" key="1">
    <citation type="journal article" date="2019" name="Int. J. Syst. Evol. Microbiol.">
        <title>The Global Catalogue of Microorganisms (GCM) 10K type strain sequencing project: providing services to taxonomists for standard genome sequencing and annotation.</title>
        <authorList>
            <consortium name="The Broad Institute Genomics Platform"/>
            <consortium name="The Broad Institute Genome Sequencing Center for Infectious Disease"/>
            <person name="Wu L."/>
            <person name="Ma J."/>
        </authorList>
    </citation>
    <scope>NUCLEOTIDE SEQUENCE [LARGE SCALE GENOMIC DNA]</scope>
    <source>
        <strain evidence="2">NBRC 111756</strain>
    </source>
</reference>
<name>A0ABW2A1H3_9GAMM</name>
<dbReference type="EMBL" id="JBHSWE010000001">
    <property type="protein sequence ID" value="MFC6671345.1"/>
    <property type="molecule type" value="Genomic_DNA"/>
</dbReference>
<dbReference type="RefSeq" id="WP_379909858.1">
    <property type="nucleotide sequence ID" value="NZ_JBHSWE010000001.1"/>
</dbReference>